<evidence type="ECO:0000259" key="1">
    <source>
        <dbReference type="PROSITE" id="PS50965"/>
    </source>
</evidence>
<organism evidence="2 3">
    <name type="scientific">Serpentinimonas maccroryi</name>
    <dbReference type="NCBI Taxonomy" id="1458426"/>
    <lineage>
        <taxon>Bacteria</taxon>
        <taxon>Pseudomonadati</taxon>
        <taxon>Pseudomonadota</taxon>
        <taxon>Betaproteobacteria</taxon>
        <taxon>Burkholderiales</taxon>
        <taxon>Comamonadaceae</taxon>
        <taxon>Serpentinimonas</taxon>
    </lineage>
</organism>
<dbReference type="Proteomes" id="UP000066014">
    <property type="component" value="Chromosome"/>
</dbReference>
<dbReference type="KEGG" id="cbab:SMCB_1993"/>
<dbReference type="GO" id="GO:0006265">
    <property type="term" value="P:DNA topological change"/>
    <property type="evidence" value="ECO:0007669"/>
    <property type="project" value="InterPro"/>
</dbReference>
<dbReference type="SUPFAM" id="SSF57783">
    <property type="entry name" value="Zinc beta-ribbon"/>
    <property type="match status" value="1"/>
</dbReference>
<dbReference type="EMBL" id="AP014569">
    <property type="protein sequence ID" value="BAO84221.1"/>
    <property type="molecule type" value="Genomic_DNA"/>
</dbReference>
<dbReference type="InterPro" id="IPR011528">
    <property type="entry name" value="NERD"/>
</dbReference>
<sequence>MSLLSVFKGWLGEAQGALAHRLFLDDKIYHPINNVTIPTANGSTQIDHVIVSRFGLFVVEAKNMNGWIFGDEHGKQWTQSLYGKKHQFQNPLHQNYRHTKALAEFLGVDHDKLHSVVMFWGEAQLKTQMPPNVMTEGYATYIQSKQTVLFSDEEVAQLIEALRTGMLPKTWATRNAHIASLQQRHSSTTTCPKCGGALIQRTAKSGPNAGRPFLGCTNFPRCRHTAAVNEGKSV</sequence>
<dbReference type="PROSITE" id="PS50965">
    <property type="entry name" value="NERD"/>
    <property type="match status" value="1"/>
</dbReference>
<feature type="domain" description="NERD" evidence="1">
    <location>
        <begin position="8"/>
        <end position="125"/>
    </location>
</feature>
<keyword evidence="3" id="KW-1185">Reference proteome</keyword>
<dbReference type="Gene3D" id="3.30.65.10">
    <property type="entry name" value="Bacterial Topoisomerase I, domain 1"/>
    <property type="match status" value="1"/>
</dbReference>
<protein>
    <recommendedName>
        <fullName evidence="1">NERD domain-containing protein</fullName>
    </recommendedName>
</protein>
<dbReference type="GO" id="GO:0003916">
    <property type="term" value="F:DNA topoisomerase activity"/>
    <property type="evidence" value="ECO:0007669"/>
    <property type="project" value="InterPro"/>
</dbReference>
<evidence type="ECO:0000313" key="3">
    <source>
        <dbReference type="Proteomes" id="UP000066014"/>
    </source>
</evidence>
<dbReference type="InterPro" id="IPR013498">
    <property type="entry name" value="Topo_IA_Znf"/>
</dbReference>
<dbReference type="GO" id="GO:0005694">
    <property type="term" value="C:chromosome"/>
    <property type="evidence" value="ECO:0007669"/>
    <property type="project" value="InterPro"/>
</dbReference>
<dbReference type="STRING" id="1458426.SMCB_1993"/>
<gene>
    <name evidence="2" type="ORF">SMCB_1993</name>
</gene>
<dbReference type="GO" id="GO:0003677">
    <property type="term" value="F:DNA binding"/>
    <property type="evidence" value="ECO:0007669"/>
    <property type="project" value="InterPro"/>
</dbReference>
<dbReference type="OrthoDB" id="5782056at2"/>
<dbReference type="RefSeq" id="WP_052468495.1">
    <property type="nucleotide sequence ID" value="NZ_AP014569.1"/>
</dbReference>
<reference evidence="2 3" key="1">
    <citation type="journal article" date="2014" name="Nat. Commun.">
        <title>Physiological and genomic features of highly alkaliphilic hydrogen-utilizing Betaproteobacteria from a continental serpentinizing site.</title>
        <authorList>
            <person name="Suzuki S."/>
            <person name="Kuenen J.G."/>
            <person name="Schipper K."/>
            <person name="van der Velde S."/>
            <person name="Ishii S."/>
            <person name="Wu A."/>
            <person name="Sorokin D.Y."/>
            <person name="Tenney A."/>
            <person name="Meng X.Y."/>
            <person name="Morrill P.L."/>
            <person name="Kamagata Y."/>
            <person name="Muyzer G."/>
            <person name="Nealson K.H."/>
        </authorList>
    </citation>
    <scope>NUCLEOTIDE SEQUENCE [LARGE SCALE GENOMIC DNA]</scope>
    <source>
        <strain evidence="2 3">B1</strain>
    </source>
</reference>
<dbReference type="HOGENOM" id="CLU_068011_2_0_4"/>
<accession>A0A060NNU4</accession>
<dbReference type="Pfam" id="PF01396">
    <property type="entry name" value="Zn_ribbon_Top1"/>
    <property type="match status" value="1"/>
</dbReference>
<evidence type="ECO:0000313" key="2">
    <source>
        <dbReference type="EMBL" id="BAO84221.1"/>
    </source>
</evidence>
<dbReference type="Pfam" id="PF08378">
    <property type="entry name" value="NERD"/>
    <property type="match status" value="1"/>
</dbReference>
<name>A0A060NNU4_9BURK</name>
<proteinExistence type="predicted"/>
<dbReference type="AlphaFoldDB" id="A0A060NNU4"/>